<gene>
    <name evidence="11" type="ORF">DFQ14_103177</name>
</gene>
<dbReference type="OrthoDB" id="350754at2"/>
<evidence type="ECO:0000256" key="5">
    <source>
        <dbReference type="ARBA" id="ARBA00020422"/>
    </source>
</evidence>
<dbReference type="InterPro" id="IPR036662">
    <property type="entry name" value="PTS_EIIA_man-typ_sf"/>
</dbReference>
<dbReference type="Proteomes" id="UP000253495">
    <property type="component" value="Unassembled WGS sequence"/>
</dbReference>
<dbReference type="InterPro" id="IPR035895">
    <property type="entry name" value="HPr-like_sf"/>
</dbReference>
<comment type="function">
    <text evidence="2">Component of the dihydroxyacetone kinase complex, which is responsible for the phosphoenolpyruvate (PEP)-dependent phosphorylation of dihydroxyacetone. DhaM serves as the phosphoryl donor. Is phosphorylated by phosphoenolpyruvate in an EI- and HPr-dependent reaction, and a phosphorelay system on histidine residues finally leads to phosphoryl transfer to DhaL and dihydroxyacetone.</text>
</comment>
<evidence type="ECO:0000256" key="6">
    <source>
        <dbReference type="ARBA" id="ARBA00022679"/>
    </source>
</evidence>
<evidence type="ECO:0000256" key="1">
    <source>
        <dbReference type="ARBA" id="ARBA00001113"/>
    </source>
</evidence>
<dbReference type="RefSeq" id="WP_114452330.1">
    <property type="nucleotide sequence ID" value="NZ_QPJC01000003.1"/>
</dbReference>
<dbReference type="Gene3D" id="3.30.1340.10">
    <property type="entry name" value="HPr-like"/>
    <property type="match status" value="1"/>
</dbReference>
<dbReference type="SUPFAM" id="SSF53062">
    <property type="entry name" value="PTS system fructose IIA component-like"/>
    <property type="match status" value="1"/>
</dbReference>
<dbReference type="InterPro" id="IPR012844">
    <property type="entry name" value="DhaM_N"/>
</dbReference>
<dbReference type="Gene3D" id="3.40.50.510">
    <property type="entry name" value="Phosphotransferase system, mannose-type IIA component"/>
    <property type="match status" value="1"/>
</dbReference>
<dbReference type="GO" id="GO:0019563">
    <property type="term" value="P:glycerol catabolic process"/>
    <property type="evidence" value="ECO:0007669"/>
    <property type="project" value="InterPro"/>
</dbReference>
<dbReference type="CDD" id="cd00367">
    <property type="entry name" value="PTS-HPr_like"/>
    <property type="match status" value="1"/>
</dbReference>
<dbReference type="PRINTS" id="PR00107">
    <property type="entry name" value="PHOSPHOCPHPR"/>
</dbReference>
<keyword evidence="12" id="KW-1185">Reference proteome</keyword>
<organism evidence="11 12">
    <name type="scientific">Halopolyspora algeriensis</name>
    <dbReference type="NCBI Taxonomy" id="1500506"/>
    <lineage>
        <taxon>Bacteria</taxon>
        <taxon>Bacillati</taxon>
        <taxon>Actinomycetota</taxon>
        <taxon>Actinomycetes</taxon>
        <taxon>Actinomycetes incertae sedis</taxon>
        <taxon>Halopolyspora</taxon>
    </lineage>
</organism>
<evidence type="ECO:0000313" key="12">
    <source>
        <dbReference type="Proteomes" id="UP000253495"/>
    </source>
</evidence>
<comment type="subunit">
    <text evidence="7">Homodimer. The dihydroxyacetone kinase complex is composed of a homodimer of DhaM, a homodimer of DhaK and the subunit DhaL.</text>
</comment>
<feature type="region of interest" description="Disordered" evidence="8">
    <location>
        <begin position="131"/>
        <end position="152"/>
    </location>
</feature>
<sequence length="243" mass="23940">MSVGLVIVAHSGRLAEGVVELAAQMAPEVRVVPAGGLPDGATGTDFETVSAALSDADSGSGAVLLYDLGSAQMTAELAVESLGDPSTAIVADAPLVEGAVAAAVAAQGDSDVEAVARAAAGAASMEMAGAEPGSAAGAEPAPGQPAAAGESATAAAEIREELVLDNEIGLHARPAAMLTRTLTGLDATVTIVFGDKEADAASVLGLMGLGARQGDRITIRASGRDAQQAVQRILDLAARDFDE</sequence>
<evidence type="ECO:0000256" key="4">
    <source>
        <dbReference type="ARBA" id="ARBA00012095"/>
    </source>
</evidence>
<dbReference type="EMBL" id="QPJC01000003">
    <property type="protein sequence ID" value="RCW45211.1"/>
    <property type="molecule type" value="Genomic_DNA"/>
</dbReference>
<dbReference type="SUPFAM" id="SSF55594">
    <property type="entry name" value="HPr-like"/>
    <property type="match status" value="1"/>
</dbReference>
<dbReference type="NCBIfam" id="TIGR02364">
    <property type="entry name" value="dha_pts"/>
    <property type="match status" value="1"/>
</dbReference>
<evidence type="ECO:0000256" key="8">
    <source>
        <dbReference type="SAM" id="MobiDB-lite"/>
    </source>
</evidence>
<dbReference type="GO" id="GO:0009401">
    <property type="term" value="P:phosphoenolpyruvate-dependent sugar phosphotransferase system"/>
    <property type="evidence" value="ECO:0007669"/>
    <property type="project" value="InterPro"/>
</dbReference>
<comment type="catalytic activity">
    <reaction evidence="1">
        <text>dihydroxyacetone + phosphoenolpyruvate = dihydroxyacetone phosphate + pyruvate</text>
        <dbReference type="Rhea" id="RHEA:18381"/>
        <dbReference type="ChEBI" id="CHEBI:15361"/>
        <dbReference type="ChEBI" id="CHEBI:16016"/>
        <dbReference type="ChEBI" id="CHEBI:57642"/>
        <dbReference type="ChEBI" id="CHEBI:58702"/>
        <dbReference type="EC" id="2.7.1.121"/>
    </reaction>
</comment>
<evidence type="ECO:0000256" key="3">
    <source>
        <dbReference type="ARBA" id="ARBA00003681"/>
    </source>
</evidence>
<evidence type="ECO:0000313" key="11">
    <source>
        <dbReference type="EMBL" id="RCW45211.1"/>
    </source>
</evidence>
<keyword evidence="6" id="KW-0808">Transferase</keyword>
<name>A0A368VTR9_9ACTN</name>
<protein>
    <recommendedName>
        <fullName evidence="5">Phosphocarrier protein HPr</fullName>
        <ecNumber evidence="4">2.7.1.121</ecNumber>
    </recommendedName>
</protein>
<dbReference type="PANTHER" id="PTHR38594:SF1">
    <property type="entry name" value="PEP-DEPENDENT DIHYDROXYACETONE KINASE, PHOSPHORYL DONOR SUBUNIT DHAM"/>
    <property type="match status" value="1"/>
</dbReference>
<feature type="domain" description="PTS EIIA type-4" evidence="9">
    <location>
        <begin position="2"/>
        <end position="127"/>
    </location>
</feature>
<dbReference type="InterPro" id="IPR039643">
    <property type="entry name" value="DhaM"/>
</dbReference>
<comment type="function">
    <text evidence="3">General (non sugar-specific) component of the phosphoenolpyruvate-dependent sugar phosphotransferase system (sugar PTS). This major carbohydrate active-transport system catalyzes the phosphorylation of incoming sugar substrates concomitantly with their translocation across the cell membrane. The phosphoryl group from phosphoenolpyruvate (PEP) is transferred to the phosphoryl carrier protein HPr by enzyme I. Phospho-HPr then transfers it to the PTS EIIA domain.</text>
</comment>
<dbReference type="EC" id="2.7.1.121" evidence="4"/>
<dbReference type="InterPro" id="IPR001020">
    <property type="entry name" value="PTS_HPr_His_P_site"/>
</dbReference>
<keyword evidence="11" id="KW-0418">Kinase</keyword>
<dbReference type="GO" id="GO:0016020">
    <property type="term" value="C:membrane"/>
    <property type="evidence" value="ECO:0007669"/>
    <property type="project" value="InterPro"/>
</dbReference>
<dbReference type="NCBIfam" id="TIGR01003">
    <property type="entry name" value="PTS_HPr_family"/>
    <property type="match status" value="1"/>
</dbReference>
<dbReference type="PROSITE" id="PS51350">
    <property type="entry name" value="PTS_HPR_DOM"/>
    <property type="match status" value="1"/>
</dbReference>
<dbReference type="InterPro" id="IPR004701">
    <property type="entry name" value="PTS_EIIA_man-typ"/>
</dbReference>
<dbReference type="Pfam" id="PF03610">
    <property type="entry name" value="EIIA-man"/>
    <property type="match status" value="1"/>
</dbReference>
<feature type="domain" description="HPr" evidence="10">
    <location>
        <begin position="157"/>
        <end position="243"/>
    </location>
</feature>
<dbReference type="Pfam" id="PF00381">
    <property type="entry name" value="PTS-HPr"/>
    <property type="match status" value="1"/>
</dbReference>
<dbReference type="InterPro" id="IPR000032">
    <property type="entry name" value="HPr-like"/>
</dbReference>
<dbReference type="PROSITE" id="PS00369">
    <property type="entry name" value="PTS_HPR_HIS"/>
    <property type="match status" value="1"/>
</dbReference>
<dbReference type="PANTHER" id="PTHR38594">
    <property type="entry name" value="PEP-DEPENDENT DIHYDROXYACETONE KINASE, PHOSPHORYL DONOR SUBUNIT DHAM"/>
    <property type="match status" value="1"/>
</dbReference>
<reference evidence="11 12" key="1">
    <citation type="submission" date="2018-07" db="EMBL/GenBank/DDBJ databases">
        <title>Genomic Encyclopedia of Type Strains, Phase III (KMG-III): the genomes of soil and plant-associated and newly described type strains.</title>
        <authorList>
            <person name="Whitman W."/>
        </authorList>
    </citation>
    <scope>NUCLEOTIDE SEQUENCE [LARGE SCALE GENOMIC DNA]</scope>
    <source>
        <strain evidence="11 12">CECT 8575</strain>
    </source>
</reference>
<evidence type="ECO:0000259" key="10">
    <source>
        <dbReference type="PROSITE" id="PS51350"/>
    </source>
</evidence>
<dbReference type="PROSITE" id="PS51096">
    <property type="entry name" value="PTS_EIIA_TYPE_4"/>
    <property type="match status" value="1"/>
</dbReference>
<dbReference type="AlphaFoldDB" id="A0A368VTR9"/>
<proteinExistence type="predicted"/>
<comment type="caution">
    <text evidence="11">The sequence shown here is derived from an EMBL/GenBank/DDBJ whole genome shotgun (WGS) entry which is preliminary data.</text>
</comment>
<accession>A0A368VTR9</accession>
<evidence type="ECO:0000259" key="9">
    <source>
        <dbReference type="PROSITE" id="PS51096"/>
    </source>
</evidence>
<evidence type="ECO:0000256" key="2">
    <source>
        <dbReference type="ARBA" id="ARBA00002788"/>
    </source>
</evidence>
<dbReference type="GO" id="GO:0047324">
    <property type="term" value="F:phosphoenolpyruvate-glycerone phosphotransferase activity"/>
    <property type="evidence" value="ECO:0007669"/>
    <property type="project" value="UniProtKB-EC"/>
</dbReference>
<evidence type="ECO:0000256" key="7">
    <source>
        <dbReference type="ARBA" id="ARBA00046577"/>
    </source>
</evidence>